<evidence type="ECO:0000313" key="8">
    <source>
        <dbReference type="Proteomes" id="UP000544222"/>
    </source>
</evidence>
<proteinExistence type="inferred from homology"/>
<dbReference type="Proteomes" id="UP000544222">
    <property type="component" value="Unassembled WGS sequence"/>
</dbReference>
<name>A0A7W5DTA0_9PORP</name>
<protein>
    <submittedName>
        <fullName evidence="7">LemA protein</fullName>
    </submittedName>
</protein>
<keyword evidence="8" id="KW-1185">Reference proteome</keyword>
<evidence type="ECO:0000256" key="4">
    <source>
        <dbReference type="ARBA" id="ARBA00022989"/>
    </source>
</evidence>
<comment type="similarity">
    <text evidence="2">Belongs to the LemA family.</text>
</comment>
<gene>
    <name evidence="7" type="ORF">FHX64_002880</name>
</gene>
<keyword evidence="5 6" id="KW-0472">Membrane</keyword>
<keyword evidence="3 6" id="KW-0812">Transmembrane</keyword>
<organism evidence="7 8">
    <name type="scientific">Microbacter margulisiae</name>
    <dbReference type="NCBI Taxonomy" id="1350067"/>
    <lineage>
        <taxon>Bacteria</taxon>
        <taxon>Pseudomonadati</taxon>
        <taxon>Bacteroidota</taxon>
        <taxon>Bacteroidia</taxon>
        <taxon>Bacteroidales</taxon>
        <taxon>Porphyromonadaceae</taxon>
        <taxon>Microbacter</taxon>
    </lineage>
</organism>
<evidence type="ECO:0000313" key="7">
    <source>
        <dbReference type="EMBL" id="MBB3188682.1"/>
    </source>
</evidence>
<dbReference type="InterPro" id="IPR023353">
    <property type="entry name" value="LemA-like_dom_sf"/>
</dbReference>
<keyword evidence="4 6" id="KW-1133">Transmembrane helix</keyword>
<comment type="subcellular location">
    <subcellularLocation>
        <location evidence="1">Membrane</location>
        <topology evidence="1">Single-pass membrane protein</topology>
    </subcellularLocation>
</comment>
<dbReference type="PANTHER" id="PTHR34478:SF2">
    <property type="entry name" value="MEMBRANE PROTEIN"/>
    <property type="match status" value="1"/>
</dbReference>
<dbReference type="Pfam" id="PF04011">
    <property type="entry name" value="LemA"/>
    <property type="match status" value="1"/>
</dbReference>
<dbReference type="SUPFAM" id="SSF140478">
    <property type="entry name" value="LemA-like"/>
    <property type="match status" value="1"/>
</dbReference>
<evidence type="ECO:0000256" key="2">
    <source>
        <dbReference type="ARBA" id="ARBA00008854"/>
    </source>
</evidence>
<dbReference type="Gene3D" id="1.20.1440.20">
    <property type="entry name" value="LemA-like domain"/>
    <property type="match status" value="1"/>
</dbReference>
<dbReference type="PANTHER" id="PTHR34478">
    <property type="entry name" value="PROTEIN LEMA"/>
    <property type="match status" value="1"/>
</dbReference>
<dbReference type="GO" id="GO:0016020">
    <property type="term" value="C:membrane"/>
    <property type="evidence" value="ECO:0007669"/>
    <property type="project" value="UniProtKB-SubCell"/>
</dbReference>
<sequence length="196" mass="21688">MKKGVVALVIVVAVLAIFVFWSIGTYNNLVSQDEAVKSQWGNVENVYQRRADLIPNLVATVKGYATHEEKTLTEVVEARAKATQITIDPSKLNATNVAAFEKAQSGLSSALSRLMVTVERYPDLKANQNFLDLQSQLEGTENRIAVERRKYNEVAQQFNTQIRSFPANMVAGLGNFQAKGYFTATQEAQTAPVVKF</sequence>
<reference evidence="7 8" key="1">
    <citation type="submission" date="2020-08" db="EMBL/GenBank/DDBJ databases">
        <title>Genomic Encyclopedia of Type Strains, Phase IV (KMG-IV): sequencing the most valuable type-strain genomes for metagenomic binning, comparative biology and taxonomic classification.</title>
        <authorList>
            <person name="Goeker M."/>
        </authorList>
    </citation>
    <scope>NUCLEOTIDE SEQUENCE [LARGE SCALE GENOMIC DNA]</scope>
    <source>
        <strain evidence="7 8">DSM 27471</strain>
    </source>
</reference>
<dbReference type="AlphaFoldDB" id="A0A7W5DTA0"/>
<dbReference type="EMBL" id="JACHYB010000002">
    <property type="protein sequence ID" value="MBB3188682.1"/>
    <property type="molecule type" value="Genomic_DNA"/>
</dbReference>
<dbReference type="RefSeq" id="WP_183414414.1">
    <property type="nucleotide sequence ID" value="NZ_JACHYB010000002.1"/>
</dbReference>
<accession>A0A7W5DTA0</accession>
<feature type="transmembrane region" description="Helical" evidence="6">
    <location>
        <begin position="5"/>
        <end position="23"/>
    </location>
</feature>
<evidence type="ECO:0000256" key="5">
    <source>
        <dbReference type="ARBA" id="ARBA00023136"/>
    </source>
</evidence>
<comment type="caution">
    <text evidence="7">The sequence shown here is derived from an EMBL/GenBank/DDBJ whole genome shotgun (WGS) entry which is preliminary data.</text>
</comment>
<evidence type="ECO:0000256" key="6">
    <source>
        <dbReference type="SAM" id="Phobius"/>
    </source>
</evidence>
<dbReference type="InterPro" id="IPR007156">
    <property type="entry name" value="MamQ_LemA"/>
</dbReference>
<evidence type="ECO:0000256" key="3">
    <source>
        <dbReference type="ARBA" id="ARBA00022692"/>
    </source>
</evidence>
<evidence type="ECO:0000256" key="1">
    <source>
        <dbReference type="ARBA" id="ARBA00004167"/>
    </source>
</evidence>